<proteinExistence type="inferred from homology"/>
<dbReference type="AlphaFoldDB" id="A0A9N8DCV5"/>
<gene>
    <name evidence="5" type="ORF">SEMRO_84_G045050.1</name>
</gene>
<dbReference type="NCBIfam" id="TIGR00086">
    <property type="entry name" value="smpB"/>
    <property type="match status" value="1"/>
</dbReference>
<dbReference type="Gene3D" id="2.40.280.10">
    <property type="match status" value="1"/>
</dbReference>
<dbReference type="NCBIfam" id="NF003843">
    <property type="entry name" value="PRK05422.1"/>
    <property type="match status" value="1"/>
</dbReference>
<dbReference type="GO" id="GO:0003723">
    <property type="term" value="F:RNA binding"/>
    <property type="evidence" value="ECO:0007669"/>
    <property type="project" value="UniProtKB-KW"/>
</dbReference>
<dbReference type="GO" id="GO:0005829">
    <property type="term" value="C:cytosol"/>
    <property type="evidence" value="ECO:0007669"/>
    <property type="project" value="TreeGrafter"/>
</dbReference>
<dbReference type="OrthoDB" id="4717at2759"/>
<keyword evidence="6" id="KW-1185">Reference proteome</keyword>
<evidence type="ECO:0000256" key="4">
    <source>
        <dbReference type="SAM" id="SignalP"/>
    </source>
</evidence>
<dbReference type="PROSITE" id="PS01317">
    <property type="entry name" value="SSRP"/>
    <property type="match status" value="1"/>
</dbReference>
<dbReference type="Proteomes" id="UP001153069">
    <property type="component" value="Unassembled WGS sequence"/>
</dbReference>
<dbReference type="InterPro" id="IPR023620">
    <property type="entry name" value="SmpB"/>
</dbReference>
<organism evidence="5 6">
    <name type="scientific">Seminavis robusta</name>
    <dbReference type="NCBI Taxonomy" id="568900"/>
    <lineage>
        <taxon>Eukaryota</taxon>
        <taxon>Sar</taxon>
        <taxon>Stramenopiles</taxon>
        <taxon>Ochrophyta</taxon>
        <taxon>Bacillariophyta</taxon>
        <taxon>Bacillariophyceae</taxon>
        <taxon>Bacillariophycidae</taxon>
        <taxon>Naviculales</taxon>
        <taxon>Naviculaceae</taxon>
        <taxon>Seminavis</taxon>
    </lineage>
</organism>
<dbReference type="SUPFAM" id="SSF74982">
    <property type="entry name" value="Small protein B (SmpB)"/>
    <property type="match status" value="1"/>
</dbReference>
<dbReference type="HAMAP" id="MF_00023">
    <property type="entry name" value="SmpB"/>
    <property type="match status" value="1"/>
</dbReference>
<comment type="caution">
    <text evidence="5">The sequence shown here is derived from an EMBL/GenBank/DDBJ whole genome shotgun (WGS) entry which is preliminary data.</text>
</comment>
<keyword evidence="1" id="KW-0963">Cytoplasm</keyword>
<evidence type="ECO:0000313" key="6">
    <source>
        <dbReference type="Proteomes" id="UP001153069"/>
    </source>
</evidence>
<dbReference type="InterPro" id="IPR000037">
    <property type="entry name" value="SsrA-bd_prot"/>
</dbReference>
<evidence type="ECO:0000256" key="1">
    <source>
        <dbReference type="ARBA" id="ARBA00022490"/>
    </source>
</evidence>
<reference evidence="5" key="1">
    <citation type="submission" date="2020-06" db="EMBL/GenBank/DDBJ databases">
        <authorList>
            <consortium name="Plant Systems Biology data submission"/>
        </authorList>
    </citation>
    <scope>NUCLEOTIDE SEQUENCE</scope>
    <source>
        <strain evidence="5">D6</strain>
    </source>
</reference>
<sequence>MMMMMMMMYPVFLAIVVLELSWVYPANSFLIPAPTRISSTTSTSTSSATQLSAKRTKKKPKAKSNTICVNRQARRNYEVVETLEAGVSLVGTEVKSIRDGKMNLRDGYVRPTKDGRSCLLYNVHIGKHSMSGAYFQHEERRERRLLVHKNQARKFLQQVDQAGMTIVPLKAYFNDDNKIKIQIALCRGKNVRDKRQDIKNREAKREEQRIIKSFRVA</sequence>
<feature type="compositionally biased region" description="Low complexity" evidence="3">
    <location>
        <begin position="38"/>
        <end position="47"/>
    </location>
</feature>
<evidence type="ECO:0000256" key="2">
    <source>
        <dbReference type="ARBA" id="ARBA00022884"/>
    </source>
</evidence>
<dbReference type="GO" id="GO:0070930">
    <property type="term" value="P:trans-translation-dependent protein tagging"/>
    <property type="evidence" value="ECO:0007669"/>
    <property type="project" value="TreeGrafter"/>
</dbReference>
<accession>A0A9N8DCV5</accession>
<dbReference type="Pfam" id="PF01668">
    <property type="entry name" value="SmpB"/>
    <property type="match status" value="1"/>
</dbReference>
<dbReference type="CDD" id="cd09294">
    <property type="entry name" value="SmpB"/>
    <property type="match status" value="1"/>
</dbReference>
<name>A0A9N8DCV5_9STRA</name>
<dbReference type="EMBL" id="CAICTM010000083">
    <property type="protein sequence ID" value="CAB9500482.1"/>
    <property type="molecule type" value="Genomic_DNA"/>
</dbReference>
<dbReference type="PANTHER" id="PTHR30308:SF2">
    <property type="entry name" value="SSRA-BINDING PROTEIN"/>
    <property type="match status" value="1"/>
</dbReference>
<feature type="chain" id="PRO_5040511386" evidence="4">
    <location>
        <begin position="29"/>
        <end position="217"/>
    </location>
</feature>
<dbReference type="InterPro" id="IPR020081">
    <property type="entry name" value="SsrA-bd_prot_CS"/>
</dbReference>
<evidence type="ECO:0000313" key="5">
    <source>
        <dbReference type="EMBL" id="CAB9500482.1"/>
    </source>
</evidence>
<evidence type="ECO:0000256" key="3">
    <source>
        <dbReference type="SAM" id="MobiDB-lite"/>
    </source>
</evidence>
<dbReference type="PANTHER" id="PTHR30308">
    <property type="entry name" value="TMRNA-BINDING COMPONENT OF TRANS-TRANSLATION TAGGING COMPLEX"/>
    <property type="match status" value="1"/>
</dbReference>
<keyword evidence="2" id="KW-0694">RNA-binding</keyword>
<protein>
    <submittedName>
        <fullName evidence="5">SsrA-binding protein</fullName>
    </submittedName>
</protein>
<keyword evidence="4" id="KW-0732">Signal</keyword>
<feature type="region of interest" description="Disordered" evidence="3">
    <location>
        <begin position="38"/>
        <end position="64"/>
    </location>
</feature>
<feature type="signal peptide" evidence="4">
    <location>
        <begin position="1"/>
        <end position="28"/>
    </location>
</feature>